<comment type="caution">
    <text evidence="1">The sequence shown here is derived from an EMBL/GenBank/DDBJ whole genome shotgun (WGS) entry which is preliminary data.</text>
</comment>
<organism evidence="1 2">
    <name type="scientific">Tolypothrix campylonemoides VB511288_2</name>
    <dbReference type="NCBI Taxonomy" id="3232311"/>
    <lineage>
        <taxon>Bacteria</taxon>
        <taxon>Bacillati</taxon>
        <taxon>Cyanobacteriota</taxon>
        <taxon>Cyanophyceae</taxon>
        <taxon>Nostocales</taxon>
        <taxon>Tolypothrichaceae</taxon>
        <taxon>Tolypothrix</taxon>
    </lineage>
</organism>
<reference evidence="1 2" key="1">
    <citation type="submission" date="2024-07" db="EMBL/GenBank/DDBJ databases">
        <authorList>
            <person name="Tripathy S."/>
        </authorList>
    </citation>
    <scope>NUCLEOTIDE SEQUENCE [LARGE SCALE GENOMIC DNA]</scope>
    <source>
        <strain evidence="1 2">VB511288_2</strain>
    </source>
</reference>
<name>A0ABW8XMC3_9CYAN</name>
<keyword evidence="2" id="KW-1185">Reference proteome</keyword>
<sequence length="56" mass="6280">MNCANEGIILPLPDLNWWQVTTPIAAVRFHLQEGRYEQAAIIATLYGISLAEELKP</sequence>
<accession>A0ABW8XMC3</accession>
<dbReference type="Proteomes" id="UP001629223">
    <property type="component" value="Unassembled WGS sequence"/>
</dbReference>
<dbReference type="RefSeq" id="WP_153021490.1">
    <property type="nucleotide sequence ID" value="NZ_JBFPMW010000024.1"/>
</dbReference>
<evidence type="ECO:0000313" key="1">
    <source>
        <dbReference type="EMBL" id="MFL9823109.1"/>
    </source>
</evidence>
<dbReference type="EMBL" id="JBFPMW010000024">
    <property type="protein sequence ID" value="MFL9823109.1"/>
    <property type="molecule type" value="Genomic_DNA"/>
</dbReference>
<gene>
    <name evidence="1" type="ORF">AB0756_39395</name>
</gene>
<protein>
    <submittedName>
        <fullName evidence="1">Uncharacterized protein</fullName>
    </submittedName>
</protein>
<evidence type="ECO:0000313" key="2">
    <source>
        <dbReference type="Proteomes" id="UP001629223"/>
    </source>
</evidence>
<proteinExistence type="predicted"/>